<evidence type="ECO:0000313" key="1">
    <source>
        <dbReference type="EMBL" id="GER58170.1"/>
    </source>
</evidence>
<comment type="caution">
    <text evidence="1">The sequence shown here is derived from an EMBL/GenBank/DDBJ whole genome shotgun (WGS) entry which is preliminary data.</text>
</comment>
<dbReference type="Proteomes" id="UP000326509">
    <property type="component" value="Unassembled WGS sequence"/>
</dbReference>
<proteinExistence type="predicted"/>
<dbReference type="Pfam" id="PF26622">
    <property type="entry name" value="DUF8199"/>
    <property type="match status" value="1"/>
</dbReference>
<accession>A0A5J4IWJ9</accession>
<dbReference type="AlphaFoldDB" id="A0A5J4IWJ9"/>
<dbReference type="InterPro" id="IPR058060">
    <property type="entry name" value="HYC_CC_PP"/>
</dbReference>
<dbReference type="EMBL" id="BKCG01000001">
    <property type="protein sequence ID" value="GER58170.1"/>
    <property type="molecule type" value="Genomic_DNA"/>
</dbReference>
<sequence length="123" mass="13887">MLLSSSGITYAQHFCGDFEMLAKVTLGQEHLSCGMTISESTCDSETQEDHDCCDNEYSQINTDENYTASDFNFQVSPIFAATFVSVFILQTETFINDQNTLFARYQPPPLIKDIPVLFETFLI</sequence>
<keyword evidence="2" id="KW-1185">Reference proteome</keyword>
<name>A0A5J4IWJ9_9FLAO</name>
<dbReference type="NCBIfam" id="NF047658">
    <property type="entry name" value="HYC_CC_PP"/>
    <property type="match status" value="1"/>
</dbReference>
<dbReference type="InterPro" id="IPR058512">
    <property type="entry name" value="DUF8199"/>
</dbReference>
<evidence type="ECO:0000313" key="2">
    <source>
        <dbReference type="Proteomes" id="UP000326509"/>
    </source>
</evidence>
<organism evidence="1 2">
    <name type="scientific">Patiriisocius marinus</name>
    <dbReference type="NCBI Taxonomy" id="1397112"/>
    <lineage>
        <taxon>Bacteria</taxon>
        <taxon>Pseudomonadati</taxon>
        <taxon>Bacteroidota</taxon>
        <taxon>Flavobacteriia</taxon>
        <taxon>Flavobacteriales</taxon>
        <taxon>Flavobacteriaceae</taxon>
        <taxon>Patiriisocius</taxon>
    </lineage>
</organism>
<reference evidence="1 2" key="1">
    <citation type="submission" date="2019-08" db="EMBL/GenBank/DDBJ databases">
        <title>Draft genome sequence of Ulvibacter marinus type strain NBRC 109484.</title>
        <authorList>
            <person name="Kawano K."/>
            <person name="Ushijima N."/>
            <person name="Kihara M."/>
            <person name="Itoh H."/>
        </authorList>
    </citation>
    <scope>NUCLEOTIDE SEQUENCE [LARGE SCALE GENOMIC DNA]</scope>
    <source>
        <strain evidence="1 2">NBRC 109484</strain>
    </source>
</reference>
<protein>
    <submittedName>
        <fullName evidence="1">Uncharacterized protein</fullName>
    </submittedName>
</protein>
<gene>
    <name evidence="1" type="ORF">ULMA_02780</name>
</gene>